<gene>
    <name evidence="2" type="ORF">A0H81_03983</name>
</gene>
<dbReference type="AlphaFoldDB" id="A0A1C7MI72"/>
<dbReference type="EMBL" id="LUGG01000003">
    <property type="protein sequence ID" value="OBZ76327.1"/>
    <property type="molecule type" value="Genomic_DNA"/>
</dbReference>
<name>A0A1C7MI72_GRIFR</name>
<keyword evidence="3" id="KW-1185">Reference proteome</keyword>
<evidence type="ECO:0000313" key="2">
    <source>
        <dbReference type="EMBL" id="OBZ76327.1"/>
    </source>
</evidence>
<sequence length="99" mass="10370">MLIPYVPLYPGAASSSLTLWPTSSLCAGALPPLVGATPWHPSLQLSATSMRLGNAPPSPSCTAQLPHPASPAVPPPHRVLAEPLFVLRLLIPVPPNRSR</sequence>
<evidence type="ECO:0000313" key="3">
    <source>
        <dbReference type="Proteomes" id="UP000092993"/>
    </source>
</evidence>
<proteinExistence type="predicted"/>
<comment type="caution">
    <text evidence="2">The sequence shown here is derived from an EMBL/GenBank/DDBJ whole genome shotgun (WGS) entry which is preliminary data.</text>
</comment>
<organism evidence="2 3">
    <name type="scientific">Grifola frondosa</name>
    <name type="common">Maitake</name>
    <name type="synonym">Polyporus frondosus</name>
    <dbReference type="NCBI Taxonomy" id="5627"/>
    <lineage>
        <taxon>Eukaryota</taxon>
        <taxon>Fungi</taxon>
        <taxon>Dikarya</taxon>
        <taxon>Basidiomycota</taxon>
        <taxon>Agaricomycotina</taxon>
        <taxon>Agaricomycetes</taxon>
        <taxon>Polyporales</taxon>
        <taxon>Grifolaceae</taxon>
        <taxon>Grifola</taxon>
    </lineage>
</organism>
<dbReference type="Proteomes" id="UP000092993">
    <property type="component" value="Unassembled WGS sequence"/>
</dbReference>
<feature type="region of interest" description="Disordered" evidence="1">
    <location>
        <begin position="50"/>
        <end position="73"/>
    </location>
</feature>
<evidence type="ECO:0000256" key="1">
    <source>
        <dbReference type="SAM" id="MobiDB-lite"/>
    </source>
</evidence>
<reference evidence="2 3" key="1">
    <citation type="submission" date="2016-03" db="EMBL/GenBank/DDBJ databases">
        <title>Whole genome sequencing of Grifola frondosa 9006-11.</title>
        <authorList>
            <person name="Min B."/>
            <person name="Park H."/>
            <person name="Kim J.-G."/>
            <person name="Cho H."/>
            <person name="Oh Y.-L."/>
            <person name="Kong W.-S."/>
            <person name="Choi I.-G."/>
        </authorList>
    </citation>
    <scope>NUCLEOTIDE SEQUENCE [LARGE SCALE GENOMIC DNA]</scope>
    <source>
        <strain evidence="2 3">9006-11</strain>
    </source>
</reference>
<accession>A0A1C7MI72</accession>
<protein>
    <submittedName>
        <fullName evidence="2">Uncharacterized protein</fullName>
    </submittedName>
</protein>